<gene>
    <name evidence="2" type="ORF">DW839_31300</name>
    <name evidence="1" type="ORF">DWW02_28660</name>
</gene>
<dbReference type="InterPro" id="IPR018989">
    <property type="entry name" value="DUF2001"/>
</dbReference>
<dbReference type="Pfam" id="PF09393">
    <property type="entry name" value="DUF2001"/>
    <property type="match status" value="1"/>
</dbReference>
<sequence length="157" mass="17328">MFLLEQDALNGKAGKAFAIINNRNVEVFGLKKFQSEAEFQKADFPVVGTNVTQEKIKGVKMTGSATVYYGTPIFLDMLREYLKTGKLPSFVFQITNDDKGTTVGKQVVALYNVKLNKVPIALLDDSADYLTAEISFSYTGIEVLTAFNERPLQLGGE</sequence>
<dbReference type="InterPro" id="IPR038628">
    <property type="entry name" value="XkdM-like_sf"/>
</dbReference>
<name>A0A412YU14_9FIRM</name>
<evidence type="ECO:0000313" key="1">
    <source>
        <dbReference type="EMBL" id="RGV69163.1"/>
    </source>
</evidence>
<dbReference type="Proteomes" id="UP000283975">
    <property type="component" value="Unassembled WGS sequence"/>
</dbReference>
<evidence type="ECO:0000313" key="3">
    <source>
        <dbReference type="Proteomes" id="UP000283975"/>
    </source>
</evidence>
<evidence type="ECO:0008006" key="5">
    <source>
        <dbReference type="Google" id="ProtNLM"/>
    </source>
</evidence>
<dbReference type="EMBL" id="QRZM01000025">
    <property type="protein sequence ID" value="RGV69163.1"/>
    <property type="molecule type" value="Genomic_DNA"/>
</dbReference>
<dbReference type="Gene3D" id="2.30.110.40">
    <property type="entry name" value="Phage tail tube protein"/>
    <property type="match status" value="1"/>
</dbReference>
<protein>
    <recommendedName>
        <fullName evidence="5">Phage tail protein</fullName>
    </recommendedName>
</protein>
<comment type="caution">
    <text evidence="1">The sequence shown here is derived from an EMBL/GenBank/DDBJ whole genome shotgun (WGS) entry which is preliminary data.</text>
</comment>
<dbReference type="EMBL" id="QSHZ01000063">
    <property type="protein sequence ID" value="RHC46372.1"/>
    <property type="molecule type" value="Genomic_DNA"/>
</dbReference>
<reference evidence="3 4" key="1">
    <citation type="submission" date="2018-08" db="EMBL/GenBank/DDBJ databases">
        <title>A genome reference for cultivated species of the human gut microbiota.</title>
        <authorList>
            <person name="Zou Y."/>
            <person name="Xue W."/>
            <person name="Luo G."/>
        </authorList>
    </citation>
    <scope>NUCLEOTIDE SEQUENCE [LARGE SCALE GENOMIC DNA]</scope>
    <source>
        <strain evidence="1 4">AF14-18</strain>
        <strain evidence="2 3">AM35-14</strain>
    </source>
</reference>
<dbReference type="SUPFAM" id="SSF69279">
    <property type="entry name" value="Phage tail proteins"/>
    <property type="match status" value="1"/>
</dbReference>
<evidence type="ECO:0000313" key="2">
    <source>
        <dbReference type="EMBL" id="RHC46372.1"/>
    </source>
</evidence>
<organism evidence="1 4">
    <name type="scientific">Enterocloster bolteae</name>
    <dbReference type="NCBI Taxonomy" id="208479"/>
    <lineage>
        <taxon>Bacteria</taxon>
        <taxon>Bacillati</taxon>
        <taxon>Bacillota</taxon>
        <taxon>Clostridia</taxon>
        <taxon>Lachnospirales</taxon>
        <taxon>Lachnospiraceae</taxon>
        <taxon>Enterocloster</taxon>
    </lineage>
</organism>
<dbReference type="Proteomes" id="UP000284543">
    <property type="component" value="Unassembled WGS sequence"/>
</dbReference>
<dbReference type="RefSeq" id="WP_118019708.1">
    <property type="nucleotide sequence ID" value="NZ_QRZM01000025.1"/>
</dbReference>
<accession>A0A412YU14</accession>
<proteinExistence type="predicted"/>
<evidence type="ECO:0000313" key="4">
    <source>
        <dbReference type="Proteomes" id="UP000284543"/>
    </source>
</evidence>
<dbReference type="AlphaFoldDB" id="A0A412YU14"/>